<comment type="caution">
    <text evidence="1">The sequence shown here is derived from an EMBL/GenBank/DDBJ whole genome shotgun (WGS) entry which is preliminary data.</text>
</comment>
<protein>
    <recommendedName>
        <fullName evidence="3">Class I SAM-dependent methyltransferase</fullName>
    </recommendedName>
</protein>
<dbReference type="Proteomes" id="UP000626109">
    <property type="component" value="Unassembled WGS sequence"/>
</dbReference>
<organism evidence="1 2">
    <name type="scientific">Polarella glacialis</name>
    <name type="common">Dinoflagellate</name>
    <dbReference type="NCBI Taxonomy" id="89957"/>
    <lineage>
        <taxon>Eukaryota</taxon>
        <taxon>Sar</taxon>
        <taxon>Alveolata</taxon>
        <taxon>Dinophyceae</taxon>
        <taxon>Suessiales</taxon>
        <taxon>Suessiaceae</taxon>
        <taxon>Polarella</taxon>
    </lineage>
</organism>
<evidence type="ECO:0008006" key="3">
    <source>
        <dbReference type="Google" id="ProtNLM"/>
    </source>
</evidence>
<proteinExistence type="predicted"/>
<sequence length="248" mass="27755">MMLADSAEVAYNHEALFVQSCEKAHRVLAMMQDSFSRHFATAANAFSVAFINTFVLPHMWTNASAMPQAAYHPHMGAERCEVLVQLLNRLLEDRWQKQLYVAEIGVGFGCTSACLLESIPHLQLTSIDPFTTPPWEQDHFANVRQRLRKYGVRSTLVQDFSDQAASVHTQALDLVFIDRDHSYEGAAADLRDWSPHVRPGGLVAGHDAAFPGVIRALSEHVSSLKRDPSLRIRQHVVVQSKVGWPSKI</sequence>
<reference evidence="1" key="1">
    <citation type="submission" date="2021-02" db="EMBL/GenBank/DDBJ databases">
        <authorList>
            <person name="Dougan E. K."/>
            <person name="Rhodes N."/>
            <person name="Thang M."/>
            <person name="Chan C."/>
        </authorList>
    </citation>
    <scope>NUCLEOTIDE SEQUENCE</scope>
</reference>
<dbReference type="InterPro" id="IPR029063">
    <property type="entry name" value="SAM-dependent_MTases_sf"/>
</dbReference>
<dbReference type="AlphaFoldDB" id="A0A813IH45"/>
<dbReference type="Pfam" id="PF13578">
    <property type="entry name" value="Methyltransf_24"/>
    <property type="match status" value="1"/>
</dbReference>
<gene>
    <name evidence="1" type="ORF">PGLA2088_LOCUS7693</name>
</gene>
<dbReference type="Gene3D" id="3.40.50.150">
    <property type="entry name" value="Vaccinia Virus protein VP39"/>
    <property type="match status" value="1"/>
</dbReference>
<accession>A0A813IH45</accession>
<evidence type="ECO:0000313" key="1">
    <source>
        <dbReference type="EMBL" id="CAE8649744.1"/>
    </source>
</evidence>
<dbReference type="SUPFAM" id="SSF53335">
    <property type="entry name" value="S-adenosyl-L-methionine-dependent methyltransferases"/>
    <property type="match status" value="1"/>
</dbReference>
<dbReference type="EMBL" id="CAJNNW010008094">
    <property type="protein sequence ID" value="CAE8649744.1"/>
    <property type="molecule type" value="Genomic_DNA"/>
</dbReference>
<name>A0A813IH45_POLGL</name>
<evidence type="ECO:0000313" key="2">
    <source>
        <dbReference type="Proteomes" id="UP000626109"/>
    </source>
</evidence>